<accession>A0A1G7PR67</accession>
<dbReference type="Proteomes" id="UP000182284">
    <property type="component" value="Unassembled WGS sequence"/>
</dbReference>
<evidence type="ECO:0000256" key="4">
    <source>
        <dbReference type="ARBA" id="ARBA00022643"/>
    </source>
</evidence>
<evidence type="ECO:0000256" key="5">
    <source>
        <dbReference type="ARBA" id="ARBA00023002"/>
    </source>
</evidence>
<keyword evidence="4" id="KW-0288">FMN</keyword>
<dbReference type="Gene3D" id="3.40.109.10">
    <property type="entry name" value="NADH Oxidase"/>
    <property type="match status" value="1"/>
</dbReference>
<evidence type="ECO:0000259" key="6">
    <source>
        <dbReference type="Pfam" id="PF00881"/>
    </source>
</evidence>
<protein>
    <submittedName>
        <fullName evidence="7">Nitroreductase</fullName>
    </submittedName>
</protein>
<comment type="cofactor">
    <cofactor evidence="1">
        <name>FMN</name>
        <dbReference type="ChEBI" id="CHEBI:58210"/>
    </cofactor>
</comment>
<dbReference type="InterPro" id="IPR029479">
    <property type="entry name" value="Nitroreductase"/>
</dbReference>
<keyword evidence="3" id="KW-0285">Flavoprotein</keyword>
<dbReference type="PANTHER" id="PTHR43673">
    <property type="entry name" value="NAD(P)H NITROREDUCTASE YDGI-RELATED"/>
    <property type="match status" value="1"/>
</dbReference>
<gene>
    <name evidence="7" type="ORF">SAMN04488117_108124</name>
</gene>
<feature type="domain" description="Nitroreductase" evidence="6">
    <location>
        <begin position="10"/>
        <end position="197"/>
    </location>
</feature>
<dbReference type="GO" id="GO:0016491">
    <property type="term" value="F:oxidoreductase activity"/>
    <property type="evidence" value="ECO:0007669"/>
    <property type="project" value="UniProtKB-KW"/>
</dbReference>
<evidence type="ECO:0000256" key="1">
    <source>
        <dbReference type="ARBA" id="ARBA00001917"/>
    </source>
</evidence>
<dbReference type="CDD" id="cd02136">
    <property type="entry name" value="PnbA_NfnB-like"/>
    <property type="match status" value="1"/>
</dbReference>
<name>A0A1G7PR67_9RHOB</name>
<evidence type="ECO:0000313" key="7">
    <source>
        <dbReference type="EMBL" id="SDF88738.1"/>
    </source>
</evidence>
<dbReference type="AlphaFoldDB" id="A0A1G7PR67"/>
<evidence type="ECO:0000256" key="3">
    <source>
        <dbReference type="ARBA" id="ARBA00022630"/>
    </source>
</evidence>
<evidence type="ECO:0000313" key="8">
    <source>
        <dbReference type="Proteomes" id="UP000182284"/>
    </source>
</evidence>
<comment type="similarity">
    <text evidence="2">Belongs to the nitroreductase family.</text>
</comment>
<dbReference type="RefSeq" id="WP_074645957.1">
    <property type="nucleotide sequence ID" value="NZ_FNBL01000008.1"/>
</dbReference>
<organism evidence="7 8">
    <name type="scientific">Celeribacter baekdonensis</name>
    <dbReference type="NCBI Taxonomy" id="875171"/>
    <lineage>
        <taxon>Bacteria</taxon>
        <taxon>Pseudomonadati</taxon>
        <taxon>Pseudomonadota</taxon>
        <taxon>Alphaproteobacteria</taxon>
        <taxon>Rhodobacterales</taxon>
        <taxon>Roseobacteraceae</taxon>
        <taxon>Celeribacter</taxon>
    </lineage>
</organism>
<reference evidence="7 8" key="1">
    <citation type="submission" date="2016-10" db="EMBL/GenBank/DDBJ databases">
        <authorList>
            <person name="de Groot N.N."/>
        </authorList>
    </citation>
    <scope>NUCLEOTIDE SEQUENCE [LARGE SCALE GENOMIC DNA]</scope>
    <source>
        <strain evidence="7 8">DSM 27375</strain>
    </source>
</reference>
<proteinExistence type="inferred from homology"/>
<dbReference type="OrthoDB" id="9802510at2"/>
<keyword evidence="5" id="KW-0560">Oxidoreductase</keyword>
<evidence type="ECO:0000256" key="2">
    <source>
        <dbReference type="ARBA" id="ARBA00007118"/>
    </source>
</evidence>
<dbReference type="EMBL" id="FNBL01000008">
    <property type="protein sequence ID" value="SDF88738.1"/>
    <property type="molecule type" value="Genomic_DNA"/>
</dbReference>
<dbReference type="InterPro" id="IPR000415">
    <property type="entry name" value="Nitroreductase-like"/>
</dbReference>
<dbReference type="SUPFAM" id="SSF55469">
    <property type="entry name" value="FMN-dependent nitroreductase-like"/>
    <property type="match status" value="1"/>
</dbReference>
<sequence>MSNPIFQLLEQRNSCRAFLPDAVPLADLRDILCAARRAPSGANLQPGGFHVLTGAPLDRLREALASVAQSPPEPSEYSYFPNPLPPHLRARQTRAGYALYHALGIERRDIAGRQAQFAKNYRFFDAPVGIVVTIERTMGAGCFMDLGMALMALMLHAHSMGYGTCGIGALANHGRLTHQTLGLAQDDIVVCGIALGRPDGQAAVNALRTERAPIEDYATFHGFEKDHPDERD</sequence>
<dbReference type="Pfam" id="PF00881">
    <property type="entry name" value="Nitroreductase"/>
    <property type="match status" value="1"/>
</dbReference>
<dbReference type="PANTHER" id="PTHR43673:SF2">
    <property type="entry name" value="NITROREDUCTASE"/>
    <property type="match status" value="1"/>
</dbReference>